<keyword evidence="8" id="KW-0675">Receptor</keyword>
<evidence type="ECO:0000256" key="3">
    <source>
        <dbReference type="ARBA" id="ARBA00022692"/>
    </source>
</evidence>
<feature type="domain" description="Protein kinase" evidence="12">
    <location>
        <begin position="392"/>
        <end position="671"/>
    </location>
</feature>
<keyword evidence="9" id="KW-0325">Glycoprotein</keyword>
<dbReference type="GO" id="GO:0005524">
    <property type="term" value="F:ATP binding"/>
    <property type="evidence" value="ECO:0007669"/>
    <property type="project" value="InterPro"/>
</dbReference>
<dbReference type="EnsemblPlants" id="AES81452">
    <property type="protein sequence ID" value="AES81452"/>
    <property type="gene ID" value="MTR_7g092910"/>
</dbReference>
<dbReference type="EMBL" id="CM001223">
    <property type="protein sequence ID" value="AES81452.1"/>
    <property type="molecule type" value="Genomic_DNA"/>
</dbReference>
<dbReference type="PaxDb" id="3880-AES81452"/>
<keyword evidence="4 11" id="KW-0732">Signal</keyword>
<dbReference type="InterPro" id="IPR011009">
    <property type="entry name" value="Kinase-like_dom_sf"/>
</dbReference>
<evidence type="ECO:0000259" key="12">
    <source>
        <dbReference type="PROSITE" id="PS50011"/>
    </source>
</evidence>
<dbReference type="GO" id="GO:0004672">
    <property type="term" value="F:protein kinase activity"/>
    <property type="evidence" value="ECO:0000318"/>
    <property type="project" value="GO_Central"/>
</dbReference>
<dbReference type="ExpressionAtlas" id="G7KVB0">
    <property type="expression patterns" value="differential"/>
</dbReference>
<comment type="subcellular location">
    <subcellularLocation>
        <location evidence="1">Membrane</location>
        <topology evidence="1">Single-pass membrane protein</topology>
    </subcellularLocation>
</comment>
<evidence type="ECO:0000256" key="1">
    <source>
        <dbReference type="ARBA" id="ARBA00004167"/>
    </source>
</evidence>
<dbReference type="Gene3D" id="1.10.510.10">
    <property type="entry name" value="Transferase(Phosphotransferase) domain 1"/>
    <property type="match status" value="1"/>
</dbReference>
<name>G7KVB0_MEDTR</name>
<dbReference type="GO" id="GO:0005886">
    <property type="term" value="C:plasma membrane"/>
    <property type="evidence" value="ECO:0000318"/>
    <property type="project" value="GO_Central"/>
</dbReference>
<accession>G7KVB0</accession>
<dbReference type="Pfam" id="PF13855">
    <property type="entry name" value="LRR_8"/>
    <property type="match status" value="1"/>
</dbReference>
<dbReference type="Pfam" id="PF08263">
    <property type="entry name" value="LRRNT_2"/>
    <property type="match status" value="1"/>
</dbReference>
<dbReference type="InterPro" id="IPR046959">
    <property type="entry name" value="PRK1-6/SRF4-like"/>
</dbReference>
<reference evidence="14" key="3">
    <citation type="submission" date="2015-04" db="UniProtKB">
        <authorList>
            <consortium name="EnsemblPlants"/>
        </authorList>
    </citation>
    <scope>IDENTIFICATION</scope>
    <source>
        <strain evidence="14">cv. Jemalong A17</strain>
    </source>
</reference>
<feature type="signal peptide" evidence="11">
    <location>
        <begin position="1"/>
        <end position="25"/>
    </location>
</feature>
<evidence type="ECO:0000256" key="8">
    <source>
        <dbReference type="ARBA" id="ARBA00023170"/>
    </source>
</evidence>
<keyword evidence="3 10" id="KW-0812">Transmembrane</keyword>
<evidence type="ECO:0000256" key="2">
    <source>
        <dbReference type="ARBA" id="ARBA00022614"/>
    </source>
</evidence>
<dbReference type="GO" id="GO:0007165">
    <property type="term" value="P:signal transduction"/>
    <property type="evidence" value="ECO:0000318"/>
    <property type="project" value="GO_Central"/>
</dbReference>
<protein>
    <submittedName>
        <fullName evidence="13">Strubbelig-receptor family protein</fullName>
    </submittedName>
</protein>
<dbReference type="SUPFAM" id="SSF56112">
    <property type="entry name" value="Protein kinase-like (PK-like)"/>
    <property type="match status" value="1"/>
</dbReference>
<evidence type="ECO:0000256" key="7">
    <source>
        <dbReference type="ARBA" id="ARBA00023136"/>
    </source>
</evidence>
<dbReference type="Gene3D" id="3.80.10.10">
    <property type="entry name" value="Ribonuclease Inhibitor"/>
    <property type="match status" value="1"/>
</dbReference>
<feature type="chain" id="PRO_5014573875" evidence="11">
    <location>
        <begin position="26"/>
        <end position="707"/>
    </location>
</feature>
<keyword evidence="2" id="KW-0433">Leucine-rich repeat</keyword>
<keyword evidence="6 10" id="KW-1133">Transmembrane helix</keyword>
<evidence type="ECO:0000313" key="13">
    <source>
        <dbReference type="EMBL" id="AES81452.1"/>
    </source>
</evidence>
<evidence type="ECO:0000256" key="5">
    <source>
        <dbReference type="ARBA" id="ARBA00022737"/>
    </source>
</evidence>
<gene>
    <name evidence="13" type="ordered locus">MTR_7g092910</name>
</gene>
<dbReference type="InterPro" id="IPR000719">
    <property type="entry name" value="Prot_kinase_dom"/>
</dbReference>
<reference evidence="13 15" key="2">
    <citation type="journal article" date="2014" name="BMC Genomics">
        <title>An improved genome release (version Mt4.0) for the model legume Medicago truncatula.</title>
        <authorList>
            <person name="Tang H."/>
            <person name="Krishnakumar V."/>
            <person name="Bidwell S."/>
            <person name="Rosen B."/>
            <person name="Chan A."/>
            <person name="Zhou S."/>
            <person name="Gentzbittel L."/>
            <person name="Childs K.L."/>
            <person name="Yandell M."/>
            <person name="Gundlach H."/>
            <person name="Mayer K.F."/>
            <person name="Schwartz D.C."/>
            <person name="Town C.D."/>
        </authorList>
    </citation>
    <scope>GENOME REANNOTATION</scope>
    <source>
        <strain evidence="13">A17</strain>
        <strain evidence="14 15">cv. Jemalong A17</strain>
    </source>
</reference>
<dbReference type="InterPro" id="IPR001611">
    <property type="entry name" value="Leu-rich_rpt"/>
</dbReference>
<dbReference type="Proteomes" id="UP000002051">
    <property type="component" value="Unassembled WGS sequence"/>
</dbReference>
<dbReference type="PROSITE" id="PS50011">
    <property type="entry name" value="PROTEIN_KINASE_DOM"/>
    <property type="match status" value="1"/>
</dbReference>
<dbReference type="FunFam" id="1.10.510.10:FF:000479">
    <property type="entry name" value="Leucine-rich repeat receptor-like protein kinase"/>
    <property type="match status" value="1"/>
</dbReference>
<evidence type="ECO:0000313" key="14">
    <source>
        <dbReference type="EnsemblPlants" id="AES81452"/>
    </source>
</evidence>
<sequence length="707" mass="77492">MIRNFLYLLLNLVLFSSILISQSLALTHSAEVWALQDLHRALNYSEALRGWNGSDPCEESWTGVACSESSVISINIQGLDLTGSLCRLYNLRNLKQLDVSSNNIVGEMPFGLPPNVTHMNLSHNFLIGPIGDVFTGLDNLKEMDISYNNFSGDLPRSFGSLTNLARLFLHSNKFTGSVAYLAELPLTDLNIQDNLFSGLLPRHFQHIKNLWIAGNEFHAADNSPPWPAPSETLSVEHNISHPPTTNANAIKNYAPPVVSEHKPKKKKLGPGGIALIVGGGTLVAAGLALLVAIRLNKLHPQSQNLNYSESKDISLHSHPTSASIEVSSAELDDMPLLPPVNVASLLGPMRFPFVRHSNVEETSRRSFSKRGRSTGRTKIYTIAELQLATNFFNEGNLLGEGSLGPVYKAVFPEGKNLAVKIINMAGLSYREEEKFMDVICTASKLKHPNIVALNGYCFEHGEHLLVYDYFGHLTLNDALHSGASEPLAWFQRLRIALGVAQALDYLHSACCPPVPHGNLKAANVLLDENLTPRVGDCSLAILRPFMKSNQVKFPATETTTADRGYVPADLSRRRDVFAFGVLLLELLTGRKPFDSARPREEQNLAKWVSHRLRDNMGLEQIVDPSIKTTLSSKALSGYTDIISLCMQPSKQLRPPMSEVVSSLISFGQEFNFAKSGVADGADLFEKSSFCSANTGFVNSPTSSHLSA</sequence>
<dbReference type="PANTHER" id="PTHR48007:SF56">
    <property type="entry name" value="LOW QUALITY PROTEIN: PROTEIN STRUBBELIG-RECEPTOR FAMILY 2"/>
    <property type="match status" value="1"/>
</dbReference>
<dbReference type="OMA" id="FIGEGFT"/>
<dbReference type="InterPro" id="IPR001245">
    <property type="entry name" value="Ser-Thr/Tyr_kinase_cat_dom"/>
</dbReference>
<keyword evidence="5" id="KW-0677">Repeat</keyword>
<dbReference type="SUPFAM" id="SSF52058">
    <property type="entry name" value="L domain-like"/>
    <property type="match status" value="1"/>
</dbReference>
<dbReference type="Pfam" id="PF07714">
    <property type="entry name" value="PK_Tyr_Ser-Thr"/>
    <property type="match status" value="1"/>
</dbReference>
<evidence type="ECO:0000256" key="10">
    <source>
        <dbReference type="SAM" id="Phobius"/>
    </source>
</evidence>
<keyword evidence="15" id="KW-1185">Reference proteome</keyword>
<evidence type="ECO:0000313" key="15">
    <source>
        <dbReference type="Proteomes" id="UP000002051"/>
    </source>
</evidence>
<dbReference type="HOGENOM" id="CLU_000288_92_2_1"/>
<evidence type="ECO:0000256" key="9">
    <source>
        <dbReference type="ARBA" id="ARBA00023180"/>
    </source>
</evidence>
<dbReference type="FunFam" id="3.80.10.10:FF:000062">
    <property type="entry name" value="protein STRUBBELIG-RECEPTOR FAMILY 3"/>
    <property type="match status" value="1"/>
</dbReference>
<organism evidence="13 15">
    <name type="scientific">Medicago truncatula</name>
    <name type="common">Barrel medic</name>
    <name type="synonym">Medicago tribuloides</name>
    <dbReference type="NCBI Taxonomy" id="3880"/>
    <lineage>
        <taxon>Eukaryota</taxon>
        <taxon>Viridiplantae</taxon>
        <taxon>Streptophyta</taxon>
        <taxon>Embryophyta</taxon>
        <taxon>Tracheophyta</taxon>
        <taxon>Spermatophyta</taxon>
        <taxon>Magnoliopsida</taxon>
        <taxon>eudicotyledons</taxon>
        <taxon>Gunneridae</taxon>
        <taxon>Pentapetalae</taxon>
        <taxon>rosids</taxon>
        <taxon>fabids</taxon>
        <taxon>Fabales</taxon>
        <taxon>Fabaceae</taxon>
        <taxon>Papilionoideae</taxon>
        <taxon>50 kb inversion clade</taxon>
        <taxon>NPAAA clade</taxon>
        <taxon>Hologalegina</taxon>
        <taxon>IRL clade</taxon>
        <taxon>Trifolieae</taxon>
        <taxon>Medicago</taxon>
    </lineage>
</organism>
<feature type="transmembrane region" description="Helical" evidence="10">
    <location>
        <begin position="272"/>
        <end position="293"/>
    </location>
</feature>
<dbReference type="PANTHER" id="PTHR48007">
    <property type="entry name" value="LEUCINE-RICH REPEAT RECEPTOR-LIKE PROTEIN KINASE PXC1"/>
    <property type="match status" value="1"/>
</dbReference>
<dbReference type="FunFam" id="3.30.200.20:FF:000125">
    <property type="entry name" value="Protein STRUBBELIG-RECEPTOR FAMILY 8"/>
    <property type="match status" value="1"/>
</dbReference>
<dbReference type="InterPro" id="IPR032675">
    <property type="entry name" value="LRR_dom_sf"/>
</dbReference>
<evidence type="ECO:0000256" key="11">
    <source>
        <dbReference type="SAM" id="SignalP"/>
    </source>
</evidence>
<evidence type="ECO:0000256" key="4">
    <source>
        <dbReference type="ARBA" id="ARBA00022729"/>
    </source>
</evidence>
<dbReference type="AlphaFoldDB" id="G7KVB0"/>
<proteinExistence type="predicted"/>
<dbReference type="Gene3D" id="3.30.200.20">
    <property type="entry name" value="Phosphorylase Kinase, domain 1"/>
    <property type="match status" value="1"/>
</dbReference>
<dbReference type="eggNOG" id="ENOG502QR3N">
    <property type="taxonomic scope" value="Eukaryota"/>
</dbReference>
<keyword evidence="7 10" id="KW-0472">Membrane</keyword>
<evidence type="ECO:0000256" key="6">
    <source>
        <dbReference type="ARBA" id="ARBA00022989"/>
    </source>
</evidence>
<dbReference type="InterPro" id="IPR013210">
    <property type="entry name" value="LRR_N_plant-typ"/>
</dbReference>
<reference evidence="13 15" key="1">
    <citation type="journal article" date="2011" name="Nature">
        <title>The Medicago genome provides insight into the evolution of rhizobial symbioses.</title>
        <authorList>
            <person name="Young N.D."/>
            <person name="Debelle F."/>
            <person name="Oldroyd G.E."/>
            <person name="Geurts R."/>
            <person name="Cannon S.B."/>
            <person name="Udvardi M.K."/>
            <person name="Benedito V.A."/>
            <person name="Mayer K.F."/>
            <person name="Gouzy J."/>
            <person name="Schoof H."/>
            <person name="Van de Peer Y."/>
            <person name="Proost S."/>
            <person name="Cook D.R."/>
            <person name="Meyers B.C."/>
            <person name="Spannagl M."/>
            <person name="Cheung F."/>
            <person name="De Mita S."/>
            <person name="Krishnakumar V."/>
            <person name="Gundlach H."/>
            <person name="Zhou S."/>
            <person name="Mudge J."/>
            <person name="Bharti A.K."/>
            <person name="Murray J.D."/>
            <person name="Naoumkina M.A."/>
            <person name="Rosen B."/>
            <person name="Silverstein K.A."/>
            <person name="Tang H."/>
            <person name="Rombauts S."/>
            <person name="Zhao P.X."/>
            <person name="Zhou P."/>
            <person name="Barbe V."/>
            <person name="Bardou P."/>
            <person name="Bechner M."/>
            <person name="Bellec A."/>
            <person name="Berger A."/>
            <person name="Berges H."/>
            <person name="Bidwell S."/>
            <person name="Bisseling T."/>
            <person name="Choisne N."/>
            <person name="Couloux A."/>
            <person name="Denny R."/>
            <person name="Deshpande S."/>
            <person name="Dai X."/>
            <person name="Doyle J.J."/>
            <person name="Dudez A.M."/>
            <person name="Farmer A.D."/>
            <person name="Fouteau S."/>
            <person name="Franken C."/>
            <person name="Gibelin C."/>
            <person name="Gish J."/>
            <person name="Goldstein S."/>
            <person name="Gonzalez A.J."/>
            <person name="Green P.J."/>
            <person name="Hallab A."/>
            <person name="Hartog M."/>
            <person name="Hua A."/>
            <person name="Humphray S.J."/>
            <person name="Jeong D.H."/>
            <person name="Jing Y."/>
            <person name="Jocker A."/>
            <person name="Kenton S.M."/>
            <person name="Kim D.J."/>
            <person name="Klee K."/>
            <person name="Lai H."/>
            <person name="Lang C."/>
            <person name="Lin S."/>
            <person name="Macmil S.L."/>
            <person name="Magdelenat G."/>
            <person name="Matthews L."/>
            <person name="McCorrison J."/>
            <person name="Monaghan E.L."/>
            <person name="Mun J.H."/>
            <person name="Najar F.Z."/>
            <person name="Nicholson C."/>
            <person name="Noirot C."/>
            <person name="O'Bleness M."/>
            <person name="Paule C.R."/>
            <person name="Poulain J."/>
            <person name="Prion F."/>
            <person name="Qin B."/>
            <person name="Qu C."/>
            <person name="Retzel E.F."/>
            <person name="Riddle C."/>
            <person name="Sallet E."/>
            <person name="Samain S."/>
            <person name="Samson N."/>
            <person name="Sanders I."/>
            <person name="Saurat O."/>
            <person name="Scarpelli C."/>
            <person name="Schiex T."/>
            <person name="Segurens B."/>
            <person name="Severin A.J."/>
            <person name="Sherrier D.J."/>
            <person name="Shi R."/>
            <person name="Sims S."/>
            <person name="Singer S.R."/>
            <person name="Sinharoy S."/>
            <person name="Sterck L."/>
            <person name="Viollet A."/>
            <person name="Wang B.B."/>
            <person name="Wang K."/>
            <person name="Wang M."/>
            <person name="Wang X."/>
            <person name="Warfsmann J."/>
            <person name="Weissenbach J."/>
            <person name="White D.D."/>
            <person name="White J.D."/>
            <person name="Wiley G.B."/>
            <person name="Wincker P."/>
            <person name="Xing Y."/>
            <person name="Yang L."/>
            <person name="Yao Z."/>
            <person name="Ying F."/>
            <person name="Zhai J."/>
            <person name="Zhou L."/>
            <person name="Zuber A."/>
            <person name="Denarie J."/>
            <person name="Dixon R.A."/>
            <person name="May G.D."/>
            <person name="Schwartz D.C."/>
            <person name="Rogers J."/>
            <person name="Quetier F."/>
            <person name="Town C.D."/>
            <person name="Roe B.A."/>
        </authorList>
    </citation>
    <scope>NUCLEOTIDE SEQUENCE [LARGE SCALE GENOMIC DNA]</scope>
    <source>
        <strain evidence="13">A17</strain>
        <strain evidence="14 15">cv. Jemalong A17</strain>
    </source>
</reference>